<proteinExistence type="predicted"/>
<evidence type="ECO:0000259" key="6">
    <source>
        <dbReference type="Pfam" id="PF00892"/>
    </source>
</evidence>
<comment type="subcellular location">
    <subcellularLocation>
        <location evidence="1">Membrane</location>
        <topology evidence="1">Multi-pass membrane protein</topology>
    </subcellularLocation>
</comment>
<feature type="transmembrane region" description="Helical" evidence="5">
    <location>
        <begin position="262"/>
        <end position="284"/>
    </location>
</feature>
<dbReference type="EMBL" id="MRZV01001433">
    <property type="protein sequence ID" value="PIK37889.1"/>
    <property type="molecule type" value="Genomic_DNA"/>
</dbReference>
<protein>
    <submittedName>
        <fullName evidence="7">Putative solute carrier family 35 member G1-like</fullName>
    </submittedName>
</protein>
<feature type="transmembrane region" description="Helical" evidence="5">
    <location>
        <begin position="115"/>
        <end position="132"/>
    </location>
</feature>
<evidence type="ECO:0000256" key="2">
    <source>
        <dbReference type="ARBA" id="ARBA00022692"/>
    </source>
</evidence>
<sequence length="356" mass="39297">MNQRKGFIRCLDTVARAIYNNRGIFLAVATSCMSAFVTVIVSILHGSVHSTQLTFIRGVFSYVLSLTFLIYKKIPIKSSSREEFKVCTVYGILSVTSIFGQYYAVQNMPPGDAAAILYGYIAFSVVFGRLLLKEKFGWIEALMVVSTITGVILIMRPSFLFGSDGSGKSTKLLPGLCVLYSSVASGFITVALRSLGQQNTHPMKSVNFYAAFLVVFGAIPVTIKQEWNLPDCVINRLLIVSFGFTTFMLMVTFTCALVTESIAVVTVITVSEVWIVFFIDIMVLDTTANIWSIFGIALIVGSSVGISVKRIYEGRMNSAEVIRKDDAQLEEKTEKTSSTKNCDNYHVIIGLRETRV</sequence>
<feature type="transmembrane region" description="Helical" evidence="5">
    <location>
        <begin position="206"/>
        <end position="223"/>
    </location>
</feature>
<keyword evidence="2 5" id="KW-0812">Transmembrane</keyword>
<feature type="transmembrane region" description="Helical" evidence="5">
    <location>
        <begin position="24"/>
        <end position="48"/>
    </location>
</feature>
<feature type="transmembrane region" description="Helical" evidence="5">
    <location>
        <begin position="139"/>
        <end position="160"/>
    </location>
</feature>
<reference evidence="7 8" key="1">
    <citation type="journal article" date="2017" name="PLoS Biol.">
        <title>The sea cucumber genome provides insights into morphological evolution and visceral regeneration.</title>
        <authorList>
            <person name="Zhang X."/>
            <person name="Sun L."/>
            <person name="Yuan J."/>
            <person name="Sun Y."/>
            <person name="Gao Y."/>
            <person name="Zhang L."/>
            <person name="Li S."/>
            <person name="Dai H."/>
            <person name="Hamel J.F."/>
            <person name="Liu C."/>
            <person name="Yu Y."/>
            <person name="Liu S."/>
            <person name="Lin W."/>
            <person name="Guo K."/>
            <person name="Jin S."/>
            <person name="Xu P."/>
            <person name="Storey K.B."/>
            <person name="Huan P."/>
            <person name="Zhang T."/>
            <person name="Zhou Y."/>
            <person name="Zhang J."/>
            <person name="Lin C."/>
            <person name="Li X."/>
            <person name="Xing L."/>
            <person name="Huo D."/>
            <person name="Sun M."/>
            <person name="Wang L."/>
            <person name="Mercier A."/>
            <person name="Li F."/>
            <person name="Yang H."/>
            <person name="Xiang J."/>
        </authorList>
    </citation>
    <scope>NUCLEOTIDE SEQUENCE [LARGE SCALE GENOMIC DNA]</scope>
    <source>
        <strain evidence="7">Shaxun</strain>
        <tissue evidence="7">Muscle</tissue>
    </source>
</reference>
<dbReference type="GO" id="GO:0016020">
    <property type="term" value="C:membrane"/>
    <property type="evidence" value="ECO:0007669"/>
    <property type="project" value="UniProtKB-SubCell"/>
</dbReference>
<dbReference type="InterPro" id="IPR000620">
    <property type="entry name" value="EamA_dom"/>
</dbReference>
<feature type="transmembrane region" description="Helical" evidence="5">
    <location>
        <begin position="172"/>
        <end position="194"/>
    </location>
</feature>
<dbReference type="Proteomes" id="UP000230750">
    <property type="component" value="Unassembled WGS sequence"/>
</dbReference>
<dbReference type="AlphaFoldDB" id="A0A2G8JQ90"/>
<dbReference type="SUPFAM" id="SSF103481">
    <property type="entry name" value="Multidrug resistance efflux transporter EmrE"/>
    <property type="match status" value="1"/>
</dbReference>
<comment type="caution">
    <text evidence="7">The sequence shown here is derived from an EMBL/GenBank/DDBJ whole genome shotgun (WGS) entry which is preliminary data.</text>
</comment>
<dbReference type="OrthoDB" id="306876at2759"/>
<dbReference type="PANTHER" id="PTHR22911:SF6">
    <property type="entry name" value="SOLUTE CARRIER FAMILY 35 MEMBER G1"/>
    <property type="match status" value="1"/>
</dbReference>
<dbReference type="InterPro" id="IPR037185">
    <property type="entry name" value="EmrE-like"/>
</dbReference>
<evidence type="ECO:0000256" key="5">
    <source>
        <dbReference type="SAM" id="Phobius"/>
    </source>
</evidence>
<feature type="transmembrane region" description="Helical" evidence="5">
    <location>
        <begin position="83"/>
        <end position="103"/>
    </location>
</feature>
<keyword evidence="8" id="KW-1185">Reference proteome</keyword>
<name>A0A2G8JQ90_STIJA</name>
<evidence type="ECO:0000313" key="8">
    <source>
        <dbReference type="Proteomes" id="UP000230750"/>
    </source>
</evidence>
<dbReference type="Pfam" id="PF00892">
    <property type="entry name" value="EamA"/>
    <property type="match status" value="1"/>
</dbReference>
<feature type="domain" description="EamA" evidence="6">
    <location>
        <begin position="22"/>
        <end position="155"/>
    </location>
</feature>
<evidence type="ECO:0000313" key="7">
    <source>
        <dbReference type="EMBL" id="PIK37889.1"/>
    </source>
</evidence>
<evidence type="ECO:0000256" key="4">
    <source>
        <dbReference type="ARBA" id="ARBA00023136"/>
    </source>
</evidence>
<evidence type="ECO:0000256" key="3">
    <source>
        <dbReference type="ARBA" id="ARBA00022989"/>
    </source>
</evidence>
<accession>A0A2G8JQ90</accession>
<organism evidence="7 8">
    <name type="scientific">Stichopus japonicus</name>
    <name type="common">Sea cucumber</name>
    <dbReference type="NCBI Taxonomy" id="307972"/>
    <lineage>
        <taxon>Eukaryota</taxon>
        <taxon>Metazoa</taxon>
        <taxon>Echinodermata</taxon>
        <taxon>Eleutherozoa</taxon>
        <taxon>Echinozoa</taxon>
        <taxon>Holothuroidea</taxon>
        <taxon>Aspidochirotacea</taxon>
        <taxon>Aspidochirotida</taxon>
        <taxon>Stichopodidae</taxon>
        <taxon>Apostichopus</taxon>
    </lineage>
</organism>
<keyword evidence="3 5" id="KW-1133">Transmembrane helix</keyword>
<gene>
    <name evidence="7" type="ORF">BSL78_25266</name>
</gene>
<dbReference type="PANTHER" id="PTHR22911">
    <property type="entry name" value="ACYL-MALONYL CONDENSING ENZYME-RELATED"/>
    <property type="match status" value="1"/>
</dbReference>
<feature type="transmembrane region" description="Helical" evidence="5">
    <location>
        <begin position="54"/>
        <end position="71"/>
    </location>
</feature>
<feature type="transmembrane region" description="Helical" evidence="5">
    <location>
        <begin position="290"/>
        <end position="308"/>
    </location>
</feature>
<feature type="transmembrane region" description="Helical" evidence="5">
    <location>
        <begin position="235"/>
        <end position="255"/>
    </location>
</feature>
<keyword evidence="4 5" id="KW-0472">Membrane</keyword>
<evidence type="ECO:0000256" key="1">
    <source>
        <dbReference type="ARBA" id="ARBA00004141"/>
    </source>
</evidence>